<keyword evidence="3" id="KW-1003">Cell membrane</keyword>
<evidence type="ECO:0000256" key="4">
    <source>
        <dbReference type="ARBA" id="ARBA00022729"/>
    </source>
</evidence>
<evidence type="ECO:0000259" key="7">
    <source>
        <dbReference type="Pfam" id="PF02608"/>
    </source>
</evidence>
<evidence type="ECO:0000256" key="3">
    <source>
        <dbReference type="ARBA" id="ARBA00022475"/>
    </source>
</evidence>
<evidence type="ECO:0000256" key="6">
    <source>
        <dbReference type="ARBA" id="ARBA00023288"/>
    </source>
</evidence>
<dbReference type="SUPFAM" id="SSF53822">
    <property type="entry name" value="Periplasmic binding protein-like I"/>
    <property type="match status" value="1"/>
</dbReference>
<feature type="domain" description="ABC transporter substrate-binding protein PnrA-like" evidence="7">
    <location>
        <begin position="52"/>
        <end position="338"/>
    </location>
</feature>
<evidence type="ECO:0000256" key="1">
    <source>
        <dbReference type="ARBA" id="ARBA00004193"/>
    </source>
</evidence>
<sequence>MNGTLLRTALTVAATGTLLAALAGCSDAPAESSSDKPETAASTFLPCIAATVGGFADRSFNQLNRAGMQSAADALDVEMKGVESRTQDDYAGNLASLAGQGCSVIEAVGFDMAADTQAAAKENTDVDYLMVDATLSDADGQEVTLPNVKPMLFETGAPSYLAGYLAAGTTTSGKVGVYGGIQIPPVTAFMDGFAQGVAAYNEAHDAEVEVVGWDVEKQDGLFVGNFEDANAARSLSENMFSQGVDVIMPVAGGLFSGTAEAIKDSGEDIALIGVNDDGYEVAPEYAGMFLTSVLKNMAVATEDVVTEIADNGFDNTTYLGTITNNGVGIAPYHDWDAKVSDELKAEVADLQQQFVDGDLTLS</sequence>
<dbReference type="InterPro" id="IPR003760">
    <property type="entry name" value="PnrA-like"/>
</dbReference>
<dbReference type="PANTHER" id="PTHR34296:SF2">
    <property type="entry name" value="ABC TRANSPORTER GUANOSINE-BINDING PROTEIN NUPN"/>
    <property type="match status" value="1"/>
</dbReference>
<dbReference type="Gene3D" id="3.40.50.2300">
    <property type="match status" value="2"/>
</dbReference>
<evidence type="ECO:0000313" key="8">
    <source>
        <dbReference type="EMBL" id="CAB4704623.1"/>
    </source>
</evidence>
<gene>
    <name evidence="8" type="ORF">UFOPK2579_01117</name>
</gene>
<keyword evidence="4" id="KW-0732">Signal</keyword>
<dbReference type="InterPro" id="IPR028082">
    <property type="entry name" value="Peripla_BP_I"/>
</dbReference>
<keyword evidence="6" id="KW-0449">Lipoprotein</keyword>
<dbReference type="PANTHER" id="PTHR34296">
    <property type="entry name" value="TRANSCRIPTIONAL ACTIVATOR PROTEIN MED"/>
    <property type="match status" value="1"/>
</dbReference>
<comment type="subcellular location">
    <subcellularLocation>
        <location evidence="1">Cell membrane</location>
        <topology evidence="1">Lipid-anchor</topology>
    </subcellularLocation>
</comment>
<dbReference type="CDD" id="cd06354">
    <property type="entry name" value="PBP1_PrnA-like"/>
    <property type="match status" value="1"/>
</dbReference>
<name>A0A6J6Q5K1_9ZZZZ</name>
<proteinExistence type="inferred from homology"/>
<evidence type="ECO:0000256" key="5">
    <source>
        <dbReference type="ARBA" id="ARBA00023136"/>
    </source>
</evidence>
<dbReference type="PROSITE" id="PS51257">
    <property type="entry name" value="PROKAR_LIPOPROTEIN"/>
    <property type="match status" value="1"/>
</dbReference>
<evidence type="ECO:0000256" key="2">
    <source>
        <dbReference type="ARBA" id="ARBA00008610"/>
    </source>
</evidence>
<accession>A0A6J6Q5K1</accession>
<dbReference type="AlphaFoldDB" id="A0A6J6Q5K1"/>
<organism evidence="8">
    <name type="scientific">freshwater metagenome</name>
    <dbReference type="NCBI Taxonomy" id="449393"/>
    <lineage>
        <taxon>unclassified sequences</taxon>
        <taxon>metagenomes</taxon>
        <taxon>ecological metagenomes</taxon>
    </lineage>
</organism>
<comment type="similarity">
    <text evidence="2">Belongs to the BMP lipoprotein family.</text>
</comment>
<dbReference type="EMBL" id="CAEZXR010000114">
    <property type="protein sequence ID" value="CAB4704623.1"/>
    <property type="molecule type" value="Genomic_DNA"/>
</dbReference>
<dbReference type="Pfam" id="PF02608">
    <property type="entry name" value="Bmp"/>
    <property type="match status" value="1"/>
</dbReference>
<keyword evidence="5" id="KW-0472">Membrane</keyword>
<protein>
    <submittedName>
        <fullName evidence="8">Unannotated protein</fullName>
    </submittedName>
</protein>
<reference evidence="8" key="1">
    <citation type="submission" date="2020-05" db="EMBL/GenBank/DDBJ databases">
        <authorList>
            <person name="Chiriac C."/>
            <person name="Salcher M."/>
            <person name="Ghai R."/>
            <person name="Kavagutti S V."/>
        </authorList>
    </citation>
    <scope>NUCLEOTIDE SEQUENCE</scope>
</reference>
<dbReference type="InterPro" id="IPR050957">
    <property type="entry name" value="BMP_lipoprotein"/>
</dbReference>
<dbReference type="GO" id="GO:0005886">
    <property type="term" value="C:plasma membrane"/>
    <property type="evidence" value="ECO:0007669"/>
    <property type="project" value="UniProtKB-SubCell"/>
</dbReference>